<dbReference type="RefSeq" id="XP_019008680.1">
    <property type="nucleotide sequence ID" value="XM_019158067.1"/>
</dbReference>
<dbReference type="KEGG" id="kpin:30174731"/>
<evidence type="ECO:0000256" key="2">
    <source>
        <dbReference type="ARBA" id="ARBA00022723"/>
    </source>
</evidence>
<evidence type="ECO:0000256" key="4">
    <source>
        <dbReference type="ARBA" id="ARBA00023002"/>
    </source>
</evidence>
<name>A0A1B9HW25_9TREE</name>
<dbReference type="EMBL" id="CP144520">
    <property type="protein sequence ID" value="WWC67757.1"/>
    <property type="molecule type" value="Genomic_DNA"/>
</dbReference>
<dbReference type="SMART" id="SM00702">
    <property type="entry name" value="P4Hc"/>
    <property type="match status" value="1"/>
</dbReference>
<keyword evidence="2" id="KW-0479">Metal-binding</keyword>
<keyword evidence="3" id="KW-0223">Dioxygenase</keyword>
<dbReference type="GO" id="GO:0051213">
    <property type="term" value="F:dioxygenase activity"/>
    <property type="evidence" value="ECO:0007669"/>
    <property type="project" value="UniProtKB-KW"/>
</dbReference>
<dbReference type="InterPro" id="IPR005123">
    <property type="entry name" value="Oxoglu/Fe-dep_dioxygenase_dom"/>
</dbReference>
<dbReference type="Pfam" id="PF13640">
    <property type="entry name" value="2OG-FeII_Oxy_3"/>
    <property type="match status" value="1"/>
</dbReference>
<reference evidence="7" key="1">
    <citation type="submission" date="2013-07" db="EMBL/GenBank/DDBJ databases">
        <title>The Genome Sequence of Cryptococcus pinus CBS10737.</title>
        <authorList>
            <consortium name="The Broad Institute Genome Sequencing Platform"/>
            <person name="Cuomo C."/>
            <person name="Litvintseva A."/>
            <person name="Chen Y."/>
            <person name="Heitman J."/>
            <person name="Sun S."/>
            <person name="Springer D."/>
            <person name="Dromer F."/>
            <person name="Young S.K."/>
            <person name="Zeng Q."/>
            <person name="Gargeya S."/>
            <person name="Fitzgerald M."/>
            <person name="Abouelleil A."/>
            <person name="Alvarado L."/>
            <person name="Berlin A.M."/>
            <person name="Chapman S.B."/>
            <person name="Dewar J."/>
            <person name="Goldberg J."/>
            <person name="Griggs A."/>
            <person name="Gujja S."/>
            <person name="Hansen M."/>
            <person name="Howarth C."/>
            <person name="Imamovic A."/>
            <person name="Larimer J."/>
            <person name="McCowan C."/>
            <person name="Murphy C."/>
            <person name="Pearson M."/>
            <person name="Priest M."/>
            <person name="Roberts A."/>
            <person name="Saif S."/>
            <person name="Shea T."/>
            <person name="Sykes S."/>
            <person name="Wortman J."/>
            <person name="Nusbaum C."/>
            <person name="Birren B."/>
        </authorList>
    </citation>
    <scope>NUCLEOTIDE SEQUENCE [LARGE SCALE GENOMIC DNA]</scope>
    <source>
        <strain evidence="7">CBS 10737</strain>
    </source>
</reference>
<gene>
    <name evidence="7" type="ORF">I206_06362</name>
    <name evidence="8" type="ORF">I206_101669</name>
</gene>
<dbReference type="GeneID" id="30174731"/>
<dbReference type="PANTHER" id="PTHR33099">
    <property type="entry name" value="FE2OG DIOXYGENASE DOMAIN-CONTAINING PROTEIN"/>
    <property type="match status" value="1"/>
</dbReference>
<dbReference type="GO" id="GO:0031418">
    <property type="term" value="F:L-ascorbic acid binding"/>
    <property type="evidence" value="ECO:0007669"/>
    <property type="project" value="InterPro"/>
</dbReference>
<protein>
    <recommendedName>
        <fullName evidence="6">Fe2OG dioxygenase domain-containing protein</fullName>
    </recommendedName>
</protein>
<reference evidence="7" key="3">
    <citation type="submission" date="2016-07" db="EMBL/GenBank/DDBJ databases">
        <title>Evolution of pathogenesis and genome organization in the Tremellales.</title>
        <authorList>
            <person name="Cuomo C."/>
            <person name="Litvintseva A."/>
            <person name="Heitman J."/>
            <person name="Chen Y."/>
            <person name="Sun S."/>
            <person name="Springer D."/>
            <person name="Dromer F."/>
            <person name="Young S."/>
            <person name="Zeng Q."/>
            <person name="Chapman S."/>
            <person name="Gujja S."/>
            <person name="Saif S."/>
            <person name="Birren B."/>
        </authorList>
    </citation>
    <scope>NUCLEOTIDE SEQUENCE</scope>
    <source>
        <strain evidence="7">CBS 10737</strain>
    </source>
</reference>
<evidence type="ECO:0000256" key="1">
    <source>
        <dbReference type="ARBA" id="ARBA00001961"/>
    </source>
</evidence>
<dbReference type="InterPro" id="IPR044862">
    <property type="entry name" value="Pro_4_hyd_alph_FE2OG_OXY"/>
</dbReference>
<comment type="cofactor">
    <cofactor evidence="1">
        <name>L-ascorbate</name>
        <dbReference type="ChEBI" id="CHEBI:38290"/>
    </cofactor>
</comment>
<dbReference type="PANTHER" id="PTHR33099:SF7">
    <property type="entry name" value="MYND-TYPE DOMAIN-CONTAINING PROTEIN"/>
    <property type="match status" value="1"/>
</dbReference>
<feature type="domain" description="Fe2OG dioxygenase" evidence="6">
    <location>
        <begin position="131"/>
        <end position="233"/>
    </location>
</feature>
<organism evidence="7">
    <name type="scientific">Kwoniella pini CBS 10737</name>
    <dbReference type="NCBI Taxonomy" id="1296096"/>
    <lineage>
        <taxon>Eukaryota</taxon>
        <taxon>Fungi</taxon>
        <taxon>Dikarya</taxon>
        <taxon>Basidiomycota</taxon>
        <taxon>Agaricomycotina</taxon>
        <taxon>Tremellomycetes</taxon>
        <taxon>Tremellales</taxon>
        <taxon>Cryptococcaceae</taxon>
        <taxon>Kwoniella</taxon>
    </lineage>
</organism>
<dbReference type="OrthoDB" id="2564437at2759"/>
<dbReference type="EMBL" id="KV700116">
    <property type="protein sequence ID" value="OCF47461.1"/>
    <property type="molecule type" value="Genomic_DNA"/>
</dbReference>
<dbReference type="InterPro" id="IPR006620">
    <property type="entry name" value="Pro_4_hyd_alph"/>
</dbReference>
<reference evidence="8" key="2">
    <citation type="submission" date="2013-07" db="EMBL/GenBank/DDBJ databases">
        <authorList>
            <consortium name="The Broad Institute Genome Sequencing Platform"/>
            <person name="Cuomo C."/>
            <person name="Litvintseva A."/>
            <person name="Chen Y."/>
            <person name="Heitman J."/>
            <person name="Sun S."/>
            <person name="Springer D."/>
            <person name="Dromer F."/>
            <person name="Young S.K."/>
            <person name="Zeng Q."/>
            <person name="Gargeya S."/>
            <person name="Fitzgerald M."/>
            <person name="Abouelleil A."/>
            <person name="Alvarado L."/>
            <person name="Berlin A.M."/>
            <person name="Chapman S.B."/>
            <person name="Dewar J."/>
            <person name="Goldberg J."/>
            <person name="Griggs A."/>
            <person name="Gujja S."/>
            <person name="Hansen M."/>
            <person name="Howarth C."/>
            <person name="Imamovic A."/>
            <person name="Larimer J."/>
            <person name="McCowan C."/>
            <person name="Murphy C."/>
            <person name="Pearson M."/>
            <person name="Priest M."/>
            <person name="Roberts A."/>
            <person name="Saif S."/>
            <person name="Shea T."/>
            <person name="Sykes S."/>
            <person name="Wortman J."/>
            <person name="Nusbaum C."/>
            <person name="Birren B."/>
        </authorList>
    </citation>
    <scope>NUCLEOTIDE SEQUENCE</scope>
    <source>
        <strain evidence="8">CBS 10737</strain>
    </source>
</reference>
<sequence length="441" mass="49269">MSHRAYLTKDEVVKVDQLERSYKSQEGVLNFACSGVFPSHVIASANLALYYVTPDEGKAPRVIKYAMLPITNEVAKDIHGTATTSPFGRGSELVYDDSYRQARELKPPYFSLTSDILSASSLLTLLAKKLNYDSPLEARMNKLNAYTEGGFFKAHKDTPQSEHHIGTLIICLPTPFTGGDLVIRQMGASVTFDWSNQVQDGSITWGFLYSDCEHEVLPVTSGTRVTISYDIFVSKDVKAFDQSVMDTRLQPLLDTFETLLKDAKFLISGGTLAFGLVHDYPFGENDRGFPGDLRNRLKDSDAVLVSAIEKLGLEMEYFAIYDYESSCYEVVEERPIDEADAKAEEMDNTFKRGIWIADDVHKCNRDHCIYDDTAEELGLKQDLDLIWVTFPASYDTKNSYITFGNEPQAATVYCAVGVKVEIPKASTRLHQKPIPRTAKSG</sequence>
<dbReference type="GO" id="GO:0005506">
    <property type="term" value="F:iron ion binding"/>
    <property type="evidence" value="ECO:0007669"/>
    <property type="project" value="InterPro"/>
</dbReference>
<reference evidence="8" key="4">
    <citation type="submission" date="2024-02" db="EMBL/GenBank/DDBJ databases">
        <title>Comparative genomics of Cryptococcus and Kwoniella reveals pathogenesis evolution and contrasting modes of karyotype evolution via chromosome fusion or intercentromeric recombination.</title>
        <authorList>
            <person name="Coelho M.A."/>
            <person name="David-Palma M."/>
            <person name="Shea T."/>
            <person name="Bowers K."/>
            <person name="McGinley-Smith S."/>
            <person name="Mohammad A.W."/>
            <person name="Gnirke A."/>
            <person name="Yurkov A.M."/>
            <person name="Nowrousian M."/>
            <person name="Sun S."/>
            <person name="Cuomo C.A."/>
            <person name="Heitman J."/>
        </authorList>
    </citation>
    <scope>NUCLEOTIDE SEQUENCE</scope>
    <source>
        <strain evidence="8">CBS 10737</strain>
    </source>
</reference>
<dbReference type="PROSITE" id="PS51471">
    <property type="entry name" value="FE2OG_OXY"/>
    <property type="match status" value="1"/>
</dbReference>
<keyword evidence="9" id="KW-1185">Reference proteome</keyword>
<proteinExistence type="predicted"/>
<keyword evidence="5" id="KW-0408">Iron</keyword>
<evidence type="ECO:0000256" key="3">
    <source>
        <dbReference type="ARBA" id="ARBA00022964"/>
    </source>
</evidence>
<evidence type="ECO:0000256" key="5">
    <source>
        <dbReference type="ARBA" id="ARBA00023004"/>
    </source>
</evidence>
<accession>A0A1B9HW25</accession>
<evidence type="ECO:0000313" key="9">
    <source>
        <dbReference type="Proteomes" id="UP000094020"/>
    </source>
</evidence>
<keyword evidence="4" id="KW-0560">Oxidoreductase</keyword>
<dbReference type="GO" id="GO:0016705">
    <property type="term" value="F:oxidoreductase activity, acting on paired donors, with incorporation or reduction of molecular oxygen"/>
    <property type="evidence" value="ECO:0007669"/>
    <property type="project" value="InterPro"/>
</dbReference>
<evidence type="ECO:0000313" key="7">
    <source>
        <dbReference type="EMBL" id="OCF47461.1"/>
    </source>
</evidence>
<evidence type="ECO:0000313" key="8">
    <source>
        <dbReference type="EMBL" id="WWC67757.1"/>
    </source>
</evidence>
<dbReference type="Gene3D" id="2.60.120.620">
    <property type="entry name" value="q2cbj1_9rhob like domain"/>
    <property type="match status" value="1"/>
</dbReference>
<dbReference type="STRING" id="1296096.A0A1B9HW25"/>
<dbReference type="Proteomes" id="UP000094020">
    <property type="component" value="Chromosome 2"/>
</dbReference>
<dbReference type="AlphaFoldDB" id="A0A1B9HW25"/>
<evidence type="ECO:0000259" key="6">
    <source>
        <dbReference type="PROSITE" id="PS51471"/>
    </source>
</evidence>